<feature type="region of interest" description="Disordered" evidence="1">
    <location>
        <begin position="95"/>
        <end position="138"/>
    </location>
</feature>
<dbReference type="Proteomes" id="UP001497482">
    <property type="component" value="Chromosome 12"/>
</dbReference>
<evidence type="ECO:0000313" key="2">
    <source>
        <dbReference type="EMBL" id="CAL1575245.1"/>
    </source>
</evidence>
<name>A0AAV2JF59_KNICA</name>
<feature type="compositionally biased region" description="Polar residues" evidence="1">
    <location>
        <begin position="177"/>
        <end position="190"/>
    </location>
</feature>
<reference evidence="2 3" key="1">
    <citation type="submission" date="2024-04" db="EMBL/GenBank/DDBJ databases">
        <authorList>
            <person name="Waldvogel A.-M."/>
            <person name="Schoenle A."/>
        </authorList>
    </citation>
    <scope>NUCLEOTIDE SEQUENCE [LARGE SCALE GENOMIC DNA]</scope>
</reference>
<dbReference type="AlphaFoldDB" id="A0AAV2JF59"/>
<keyword evidence="3" id="KW-1185">Reference proteome</keyword>
<feature type="compositionally biased region" description="Basic residues" evidence="1">
    <location>
        <begin position="108"/>
        <end position="118"/>
    </location>
</feature>
<dbReference type="EMBL" id="OZ035834">
    <property type="protein sequence ID" value="CAL1575245.1"/>
    <property type="molecule type" value="Genomic_DNA"/>
</dbReference>
<feature type="region of interest" description="Disordered" evidence="1">
    <location>
        <begin position="357"/>
        <end position="379"/>
    </location>
</feature>
<feature type="region of interest" description="Disordered" evidence="1">
    <location>
        <begin position="166"/>
        <end position="190"/>
    </location>
</feature>
<feature type="compositionally biased region" description="Basic and acidic residues" evidence="1">
    <location>
        <begin position="209"/>
        <end position="223"/>
    </location>
</feature>
<sequence length="379" mass="43734">MSTLVKNKTRRADARMDELVQDLVEALEQSSEQSKLGELWQEMVLSPLQQRRQVRRRRAHRRHRDSSMYHYWLEASESSMDEASRGYRRSPAAVANCSDSDERSTSGRWHRMRRRPARSRTASWPHYNSYTENTPARPLRRKRKIKRMTSDVSSRTQLKLRAPNVDHRPPLRMHLSGSKNRSSAWLRTEQPTEGARLLGQECWKRKLSRATEHQDGAEEKMSDGETSSTCSSDPGLFTNDEGRQGDDEQSDWFVETDCGVRAAVTSLRSNWDSENPQSLKEASPSATFLHPAQPSRRGYCSHLTGTASCSITKQRRRIPTKGGRIPMFVRRLRHVSEDRYQRGPINYNPRIVCTEDMRRRRRKPSSVVSGCSVSHKDNP</sequence>
<dbReference type="PANTHER" id="PTHR14195">
    <property type="entry name" value="G PATCH DOMAIN CONTAINING PROTEIN 2"/>
    <property type="match status" value="1"/>
</dbReference>
<protein>
    <recommendedName>
        <fullName evidence="4">G patch domain-containing protein 2-like</fullName>
    </recommendedName>
</protein>
<feature type="region of interest" description="Disordered" evidence="1">
    <location>
        <begin position="209"/>
        <end position="248"/>
    </location>
</feature>
<proteinExistence type="predicted"/>
<gene>
    <name evidence="2" type="ORF">KC01_LOCUS6854</name>
</gene>
<accession>A0AAV2JF59</accession>
<dbReference type="InterPro" id="IPR051189">
    <property type="entry name" value="Splicing_assoc_domain"/>
</dbReference>
<evidence type="ECO:0008006" key="4">
    <source>
        <dbReference type="Google" id="ProtNLM"/>
    </source>
</evidence>
<evidence type="ECO:0000256" key="1">
    <source>
        <dbReference type="SAM" id="MobiDB-lite"/>
    </source>
</evidence>
<organism evidence="2 3">
    <name type="scientific">Knipowitschia caucasica</name>
    <name type="common">Caucasian dwarf goby</name>
    <name type="synonym">Pomatoschistus caucasicus</name>
    <dbReference type="NCBI Taxonomy" id="637954"/>
    <lineage>
        <taxon>Eukaryota</taxon>
        <taxon>Metazoa</taxon>
        <taxon>Chordata</taxon>
        <taxon>Craniata</taxon>
        <taxon>Vertebrata</taxon>
        <taxon>Euteleostomi</taxon>
        <taxon>Actinopterygii</taxon>
        <taxon>Neopterygii</taxon>
        <taxon>Teleostei</taxon>
        <taxon>Neoteleostei</taxon>
        <taxon>Acanthomorphata</taxon>
        <taxon>Gobiaria</taxon>
        <taxon>Gobiiformes</taxon>
        <taxon>Gobioidei</taxon>
        <taxon>Gobiidae</taxon>
        <taxon>Gobiinae</taxon>
        <taxon>Knipowitschia</taxon>
    </lineage>
</organism>
<evidence type="ECO:0000313" key="3">
    <source>
        <dbReference type="Proteomes" id="UP001497482"/>
    </source>
</evidence>